<dbReference type="Gene3D" id="2.60.40.1080">
    <property type="match status" value="2"/>
</dbReference>
<dbReference type="SUPFAM" id="SSF49373">
    <property type="entry name" value="Invasin/intimin cell-adhesion fragments"/>
    <property type="match status" value="2"/>
</dbReference>
<dbReference type="Pfam" id="PF02368">
    <property type="entry name" value="Big_2"/>
    <property type="match status" value="1"/>
</dbReference>
<comment type="caution">
    <text evidence="2">The sequence shown here is derived from an EMBL/GenBank/DDBJ whole genome shotgun (WGS) entry which is preliminary data.</text>
</comment>
<reference evidence="2 3" key="1">
    <citation type="submission" date="2020-08" db="EMBL/GenBank/DDBJ databases">
        <title>Genome public.</title>
        <authorList>
            <person name="Liu C."/>
            <person name="Sun Q."/>
        </authorList>
    </citation>
    <scope>NUCLEOTIDE SEQUENCE [LARGE SCALE GENOMIC DNA]</scope>
    <source>
        <strain evidence="2 3">BX4</strain>
    </source>
</reference>
<gene>
    <name evidence="2" type="ORF">H8S00_12570</name>
</gene>
<evidence type="ECO:0000259" key="1">
    <source>
        <dbReference type="Pfam" id="PF02368"/>
    </source>
</evidence>
<name>A0ABR7F7G2_9FIRM</name>
<dbReference type="Proteomes" id="UP000597877">
    <property type="component" value="Unassembled WGS sequence"/>
</dbReference>
<feature type="domain" description="BIG2" evidence="1">
    <location>
        <begin position="4"/>
        <end position="54"/>
    </location>
</feature>
<keyword evidence="3" id="KW-1185">Reference proteome</keyword>
<evidence type="ECO:0000313" key="3">
    <source>
        <dbReference type="Proteomes" id="UP000597877"/>
    </source>
</evidence>
<dbReference type="EMBL" id="JACOOZ010000010">
    <property type="protein sequence ID" value="MBC5668800.1"/>
    <property type="molecule type" value="Genomic_DNA"/>
</dbReference>
<proteinExistence type="predicted"/>
<dbReference type="InterPro" id="IPR003343">
    <property type="entry name" value="Big_2"/>
</dbReference>
<protein>
    <submittedName>
        <fullName evidence="2">Ig-like domain-containing protein</fullName>
    </submittedName>
</protein>
<evidence type="ECO:0000313" key="2">
    <source>
        <dbReference type="EMBL" id="MBC5668800.1"/>
    </source>
</evidence>
<sequence length="135" mass="14758">MSPIILPYDATTTKLLWSSSNSKYAVVDSNGNVFAKKAGAGKTVTIFAKTTDGSNITSSIKLKINRILVKKITLKAPKTIKAGNKTKIKITINSDATNKTVKWSVNNKKYAKISSKGVLVTKKDSLSHRKTIIYR</sequence>
<dbReference type="InterPro" id="IPR008964">
    <property type="entry name" value="Invasin/intimin_cell_adhesion"/>
</dbReference>
<organism evidence="2 3">
    <name type="scientific">Eubacterium segne</name>
    <dbReference type="NCBI Taxonomy" id="2763045"/>
    <lineage>
        <taxon>Bacteria</taxon>
        <taxon>Bacillati</taxon>
        <taxon>Bacillota</taxon>
        <taxon>Clostridia</taxon>
        <taxon>Eubacteriales</taxon>
        <taxon>Eubacteriaceae</taxon>
        <taxon>Eubacterium</taxon>
    </lineage>
</organism>
<accession>A0ABR7F7G2</accession>